<evidence type="ECO:0000256" key="2">
    <source>
        <dbReference type="ARBA" id="ARBA00004496"/>
    </source>
</evidence>
<evidence type="ECO:0000313" key="14">
    <source>
        <dbReference type="Proteomes" id="UP000253850"/>
    </source>
</evidence>
<dbReference type="PANTHER" id="PTHR10683">
    <property type="entry name" value="TRANSALDOLASE"/>
    <property type="match status" value="1"/>
</dbReference>
<evidence type="ECO:0000256" key="3">
    <source>
        <dbReference type="ARBA" id="ARBA00004857"/>
    </source>
</evidence>
<evidence type="ECO:0000256" key="8">
    <source>
        <dbReference type="ARBA" id="ARBA00023126"/>
    </source>
</evidence>
<evidence type="ECO:0000313" key="13">
    <source>
        <dbReference type="EMBL" id="RXK10060.1"/>
    </source>
</evidence>
<keyword evidence="6 11" id="KW-0963">Cytoplasm</keyword>
<dbReference type="GO" id="GO:0005975">
    <property type="term" value="P:carbohydrate metabolic process"/>
    <property type="evidence" value="ECO:0007669"/>
    <property type="project" value="InterPro"/>
</dbReference>
<evidence type="ECO:0000256" key="11">
    <source>
        <dbReference type="HAMAP-Rule" id="MF_00493"/>
    </source>
</evidence>
<comment type="similarity">
    <text evidence="4 11">Belongs to the transaldolase family. Type 2 subfamily.</text>
</comment>
<evidence type="ECO:0000256" key="4">
    <source>
        <dbReference type="ARBA" id="ARBA00008426"/>
    </source>
</evidence>
<dbReference type="InterPro" id="IPR013785">
    <property type="entry name" value="Aldolase_TIM"/>
</dbReference>
<dbReference type="NCBIfam" id="TIGR00876">
    <property type="entry name" value="tal_mycobact"/>
    <property type="match status" value="1"/>
</dbReference>
<dbReference type="InterPro" id="IPR004732">
    <property type="entry name" value="Transaldolase_2"/>
</dbReference>
<dbReference type="SUPFAM" id="SSF51569">
    <property type="entry name" value="Aldolase"/>
    <property type="match status" value="1"/>
</dbReference>
<evidence type="ECO:0000256" key="6">
    <source>
        <dbReference type="ARBA" id="ARBA00022490"/>
    </source>
</evidence>
<dbReference type="PANTHER" id="PTHR10683:SF31">
    <property type="entry name" value="TRANSALDOLASE"/>
    <property type="match status" value="1"/>
</dbReference>
<evidence type="ECO:0000256" key="9">
    <source>
        <dbReference type="ARBA" id="ARBA00023270"/>
    </source>
</evidence>
<evidence type="ECO:0000256" key="5">
    <source>
        <dbReference type="ARBA" id="ARBA00013151"/>
    </source>
</evidence>
<dbReference type="AlphaFoldDB" id="A0AAX2A9D3"/>
<name>A0AAX2A9D3_9BACT</name>
<dbReference type="KEGG" id="hbv:ABIV_2360"/>
<comment type="catalytic activity">
    <reaction evidence="10 11">
        <text>D-sedoheptulose 7-phosphate + D-glyceraldehyde 3-phosphate = D-erythrose 4-phosphate + beta-D-fructose 6-phosphate</text>
        <dbReference type="Rhea" id="RHEA:17053"/>
        <dbReference type="ChEBI" id="CHEBI:16897"/>
        <dbReference type="ChEBI" id="CHEBI:57483"/>
        <dbReference type="ChEBI" id="CHEBI:57634"/>
        <dbReference type="ChEBI" id="CHEBI:59776"/>
        <dbReference type="EC" id="2.2.1.2"/>
    </reaction>
</comment>
<dbReference type="EMBL" id="CP031217">
    <property type="protein sequence ID" value="AXH13334.1"/>
    <property type="molecule type" value="Genomic_DNA"/>
</dbReference>
<dbReference type="Pfam" id="PF00923">
    <property type="entry name" value="TAL_FSA"/>
    <property type="match status" value="1"/>
</dbReference>
<dbReference type="PROSITE" id="PS01054">
    <property type="entry name" value="TRANSALDOLASE_1"/>
    <property type="match status" value="1"/>
</dbReference>
<dbReference type="PIRSF" id="PIRSF036915">
    <property type="entry name" value="Trnald_Bac_Plnt"/>
    <property type="match status" value="1"/>
</dbReference>
<dbReference type="InterPro" id="IPR001585">
    <property type="entry name" value="TAL/FSA"/>
</dbReference>
<dbReference type="RefSeq" id="WP_114840122.1">
    <property type="nucleotide sequence ID" value="NZ_CP031217.1"/>
</dbReference>
<comment type="pathway">
    <text evidence="3 11">Carbohydrate degradation; pentose phosphate pathway; D-glyceraldehyde 3-phosphate and beta-D-fructose 6-phosphate from D-ribose 5-phosphate and D-xylulose 5-phosphate (non-oxidative stage): step 2/3.</text>
</comment>
<keyword evidence="9 11" id="KW-0704">Schiff base</keyword>
<feature type="active site" description="Schiff-base intermediate with substrate" evidence="11">
    <location>
        <position position="132"/>
    </location>
</feature>
<evidence type="ECO:0000256" key="10">
    <source>
        <dbReference type="ARBA" id="ARBA00048810"/>
    </source>
</evidence>
<gene>
    <name evidence="11 12" type="primary">tal</name>
    <name evidence="12" type="ORF">ABIV_2360</name>
    <name evidence="13" type="ORF">CRV05_06700</name>
</gene>
<dbReference type="EMBL" id="PDKM01000003">
    <property type="protein sequence ID" value="RXK10060.1"/>
    <property type="molecule type" value="Genomic_DNA"/>
</dbReference>
<comment type="function">
    <text evidence="1 11">Transaldolase is important for the balance of metabolites in the pentose-phosphate pathway.</text>
</comment>
<protein>
    <recommendedName>
        <fullName evidence="5 11">Transaldolase</fullName>
        <ecNumber evidence="5 11">2.2.1.2</ecNumber>
    </recommendedName>
</protein>
<dbReference type="NCBIfam" id="NF003026">
    <property type="entry name" value="PRK03903.1"/>
    <property type="match status" value="1"/>
</dbReference>
<evidence type="ECO:0000313" key="12">
    <source>
        <dbReference type="EMBL" id="AXH13334.1"/>
    </source>
</evidence>
<dbReference type="HAMAP" id="MF_00493">
    <property type="entry name" value="Transaldolase_2"/>
    <property type="match status" value="1"/>
</dbReference>
<evidence type="ECO:0000256" key="7">
    <source>
        <dbReference type="ARBA" id="ARBA00022679"/>
    </source>
</evidence>
<organism evidence="13 15">
    <name type="scientific">Halarcobacter bivalviorum</name>
    <dbReference type="NCBI Taxonomy" id="663364"/>
    <lineage>
        <taxon>Bacteria</taxon>
        <taxon>Pseudomonadati</taxon>
        <taxon>Campylobacterota</taxon>
        <taxon>Epsilonproteobacteria</taxon>
        <taxon>Campylobacterales</taxon>
        <taxon>Arcobacteraceae</taxon>
        <taxon>Halarcobacter</taxon>
    </lineage>
</organism>
<dbReference type="Gene3D" id="3.20.20.70">
    <property type="entry name" value="Aldolase class I"/>
    <property type="match status" value="1"/>
</dbReference>
<evidence type="ECO:0000313" key="15">
    <source>
        <dbReference type="Proteomes" id="UP000289193"/>
    </source>
</evidence>
<sequence>MSLKEDINYSLWCDFIERDFLENRFQDIIRNEVIHGATSNPAIFESSITNSAAYDQQLQMLKANEPKTIYEELAVSDIRRAAELLNDLYLTDNNDGFISIEVDPTLCDDAKGTIEEGMRLNSLIAADNVMIKVPATQAGYEAMKELTSAGIHVNATLIFSPEQAIKCAEALDAGIKASNKDIKAVISVFVSRLDRMCDNKMISKGLETAKLGIINATKCYHEVEKFKNKNIRTLFASTGVKGDELPASYYIDTLIYPNSVNTAPLATIEDWLENGKKTPSKIISEEDCNKYFKTLESKDINVNEVYTQLLNDGLESFKDSFADLLNKLAKKAD</sequence>
<dbReference type="GO" id="GO:0005737">
    <property type="term" value="C:cytoplasm"/>
    <property type="evidence" value="ECO:0007669"/>
    <property type="project" value="UniProtKB-SubCell"/>
</dbReference>
<dbReference type="EC" id="2.2.1.2" evidence="5 11"/>
<dbReference type="GO" id="GO:0004801">
    <property type="term" value="F:transaldolase activity"/>
    <property type="evidence" value="ECO:0007669"/>
    <property type="project" value="UniProtKB-UniRule"/>
</dbReference>
<accession>A0AAX2A9D3</accession>
<dbReference type="Proteomes" id="UP000253850">
    <property type="component" value="Chromosome"/>
</dbReference>
<dbReference type="Proteomes" id="UP000289193">
    <property type="component" value="Unassembled WGS sequence"/>
</dbReference>
<evidence type="ECO:0000256" key="1">
    <source>
        <dbReference type="ARBA" id="ARBA00003518"/>
    </source>
</evidence>
<dbReference type="InterPro" id="IPR018225">
    <property type="entry name" value="Transaldolase_AS"/>
</dbReference>
<keyword evidence="15" id="KW-1185">Reference proteome</keyword>
<proteinExistence type="inferred from homology"/>
<reference evidence="13 15" key="1">
    <citation type="submission" date="2017-10" db="EMBL/GenBank/DDBJ databases">
        <title>Genomics of the genus Arcobacter.</title>
        <authorList>
            <person name="Perez-Cataluna A."/>
            <person name="Figueras M.J."/>
        </authorList>
    </citation>
    <scope>NUCLEOTIDE SEQUENCE [LARGE SCALE GENOMIC DNA]</scope>
    <source>
        <strain evidence="13 15">CECT 7835</strain>
    </source>
</reference>
<keyword evidence="7 11" id="KW-0808">Transferase</keyword>
<comment type="subcellular location">
    <subcellularLocation>
        <location evidence="2 11">Cytoplasm</location>
    </subcellularLocation>
</comment>
<dbReference type="GO" id="GO:0006098">
    <property type="term" value="P:pentose-phosphate shunt"/>
    <property type="evidence" value="ECO:0007669"/>
    <property type="project" value="UniProtKB-UniRule"/>
</dbReference>
<reference evidence="12 14" key="2">
    <citation type="submission" date="2018-07" db="EMBL/GenBank/DDBJ databases">
        <title>Complete genome of the Arcobacter bivalviorum type strain LMG 26154.</title>
        <authorList>
            <person name="Miller W.G."/>
            <person name="Yee E."/>
            <person name="Bono J.L."/>
        </authorList>
    </citation>
    <scope>NUCLEOTIDE SEQUENCE [LARGE SCALE GENOMIC DNA]</scope>
    <source>
        <strain evidence="12 14">LMG 26154</strain>
    </source>
</reference>
<keyword evidence="8 11" id="KW-0570">Pentose shunt</keyword>